<reference evidence="2 3" key="1">
    <citation type="submission" date="2016-04" db="EMBL/GenBank/DDBJ databases">
        <title>A degradative enzymes factory behind the ericoid mycorrhizal symbiosis.</title>
        <authorList>
            <consortium name="DOE Joint Genome Institute"/>
            <person name="Martino E."/>
            <person name="Morin E."/>
            <person name="Grelet G."/>
            <person name="Kuo A."/>
            <person name="Kohler A."/>
            <person name="Daghino S."/>
            <person name="Barry K."/>
            <person name="Choi C."/>
            <person name="Cichocki N."/>
            <person name="Clum A."/>
            <person name="Copeland A."/>
            <person name="Hainaut M."/>
            <person name="Haridas S."/>
            <person name="Labutti K."/>
            <person name="Lindquist E."/>
            <person name="Lipzen A."/>
            <person name="Khouja H.-R."/>
            <person name="Murat C."/>
            <person name="Ohm R."/>
            <person name="Olson A."/>
            <person name="Spatafora J."/>
            <person name="Veneault-Fourrey C."/>
            <person name="Henrissat B."/>
            <person name="Grigoriev I."/>
            <person name="Martin F."/>
            <person name="Perotto S."/>
        </authorList>
    </citation>
    <scope>NUCLEOTIDE SEQUENCE [LARGE SCALE GENOMIC DNA]</scope>
    <source>
        <strain evidence="2 3">F</strain>
    </source>
</reference>
<feature type="compositionally biased region" description="Basic and acidic residues" evidence="1">
    <location>
        <begin position="244"/>
        <end position="253"/>
    </location>
</feature>
<proteinExistence type="predicted"/>
<organism evidence="2 3">
    <name type="scientific">Hyaloscypha variabilis (strain UAMH 11265 / GT02V1 / F)</name>
    <name type="common">Meliniomyces variabilis</name>
    <dbReference type="NCBI Taxonomy" id="1149755"/>
    <lineage>
        <taxon>Eukaryota</taxon>
        <taxon>Fungi</taxon>
        <taxon>Dikarya</taxon>
        <taxon>Ascomycota</taxon>
        <taxon>Pezizomycotina</taxon>
        <taxon>Leotiomycetes</taxon>
        <taxon>Helotiales</taxon>
        <taxon>Hyaloscyphaceae</taxon>
        <taxon>Hyaloscypha</taxon>
        <taxon>Hyaloscypha variabilis</taxon>
    </lineage>
</organism>
<dbReference type="STRING" id="1149755.A0A2J6RG83"/>
<feature type="compositionally biased region" description="Basic and acidic residues" evidence="1">
    <location>
        <begin position="274"/>
        <end position="291"/>
    </location>
</feature>
<evidence type="ECO:0000313" key="3">
    <source>
        <dbReference type="Proteomes" id="UP000235786"/>
    </source>
</evidence>
<sequence length="339" mass="38023">MWKVDVDRAYPFRHQHNNLFPPRPPPLCIPPPLTPDRIPLSTCHEESDEDEDAEIPIIYHSPLVQTTRNISYATSAFPEPIIPPPFTFNMEPPPAPSSVAPANLTNLLQDVLGVMNTIMESRAEVEEEEAILQELAELVFIMQEEAEMLIEVSDLVEEYCGEIESEAEIQEMEEWCLKLGMGSGNQLSKLEETSRLGHEREDSGVCLNEKFEGEGDFVDDKSLEEMEAPSSHIGYADGSLDEINSEKKPPSRDKNKHASKSSPMFVVTPPPKSTSRDVRGRQESRKTKKAEVTPPARQITKKNGKMKKVPSPFRDSGLGLQSPSPRRSPSPMPRSPRWI</sequence>
<protein>
    <submittedName>
        <fullName evidence="2">Uncharacterized protein</fullName>
    </submittedName>
</protein>
<name>A0A2J6RG83_HYAVF</name>
<keyword evidence="3" id="KW-1185">Reference proteome</keyword>
<dbReference type="Proteomes" id="UP000235786">
    <property type="component" value="Unassembled WGS sequence"/>
</dbReference>
<dbReference type="EMBL" id="KZ613949">
    <property type="protein sequence ID" value="PMD37535.1"/>
    <property type="molecule type" value="Genomic_DNA"/>
</dbReference>
<feature type="compositionally biased region" description="Basic residues" evidence="1">
    <location>
        <begin position="299"/>
        <end position="308"/>
    </location>
</feature>
<feature type="compositionally biased region" description="Pro residues" evidence="1">
    <location>
        <begin position="326"/>
        <end position="339"/>
    </location>
</feature>
<dbReference type="AlphaFoldDB" id="A0A2J6RG83"/>
<evidence type="ECO:0000256" key="1">
    <source>
        <dbReference type="SAM" id="MobiDB-lite"/>
    </source>
</evidence>
<feature type="region of interest" description="Disordered" evidence="1">
    <location>
        <begin position="231"/>
        <end position="339"/>
    </location>
</feature>
<evidence type="ECO:0000313" key="2">
    <source>
        <dbReference type="EMBL" id="PMD37535.1"/>
    </source>
</evidence>
<dbReference type="OrthoDB" id="3559122at2759"/>
<gene>
    <name evidence="2" type="ORF">L207DRAFT_77346</name>
</gene>
<accession>A0A2J6RG83</accession>